<protein>
    <submittedName>
        <fullName evidence="7">Putative basic amino acid antiporter YfcC</fullName>
    </submittedName>
</protein>
<evidence type="ECO:0000256" key="6">
    <source>
        <dbReference type="SAM" id="Phobius"/>
    </source>
</evidence>
<dbReference type="AlphaFoldDB" id="A0A5B8QU02"/>
<keyword evidence="5 6" id="KW-0472">Membrane</keyword>
<evidence type="ECO:0000256" key="3">
    <source>
        <dbReference type="ARBA" id="ARBA00022692"/>
    </source>
</evidence>
<dbReference type="GO" id="GO:0005886">
    <property type="term" value="C:plasma membrane"/>
    <property type="evidence" value="ECO:0007669"/>
    <property type="project" value="UniProtKB-SubCell"/>
</dbReference>
<organism evidence="7 8">
    <name type="scientific">Shewanella decolorationis</name>
    <dbReference type="NCBI Taxonomy" id="256839"/>
    <lineage>
        <taxon>Bacteria</taxon>
        <taxon>Pseudomonadati</taxon>
        <taxon>Pseudomonadota</taxon>
        <taxon>Gammaproteobacteria</taxon>
        <taxon>Alteromonadales</taxon>
        <taxon>Shewanellaceae</taxon>
        <taxon>Shewanella</taxon>
    </lineage>
</organism>
<feature type="transmembrane region" description="Helical" evidence="6">
    <location>
        <begin position="328"/>
        <end position="346"/>
    </location>
</feature>
<keyword evidence="4 6" id="KW-1133">Transmembrane helix</keyword>
<accession>A0A5B8QU02</accession>
<feature type="transmembrane region" description="Helical" evidence="6">
    <location>
        <begin position="187"/>
        <end position="206"/>
    </location>
</feature>
<dbReference type="PANTHER" id="PTHR43652:SF2">
    <property type="entry name" value="BASIC AMINO ACID ANTIPORTER YFCC-RELATED"/>
    <property type="match status" value="1"/>
</dbReference>
<dbReference type="EMBL" id="CP031775">
    <property type="protein sequence ID" value="QDZ89918.1"/>
    <property type="molecule type" value="Genomic_DNA"/>
</dbReference>
<sequence>MKSPLARQMPDAFVILFFIVLLAAISSYLVPAGWFAMTEVIDSAGNTVKRIDPQQFFIAQDTAHHVSLFSSTDKTGLVNFAFDGMTSGDRMGSAVGVVAFILIVGGAFGVVMETGAITACIMAVINQLQRSQILLIPLLFVIFSLSGAVYGMSEEAIAFCIVLLPLFNALGYSAATVVMVTYLSTQIGFATSWMNPFSVAIAQGIADVPLMSGAGLRMAIWCLFTAVGLAFTLHYANKNRNPLPDKTEQLEQSSLNTQCTSFDIIVLLCLLGVILWVIWGVVAKGYYIPQIASQFFTLALLVGLISVLWRKRSLNQISMAFQRGASELLPAAMIVGFAKGVVLLLGGDDPQQPSILNTVLHYAGQWLASLPDAIAALLMYLFQSVMNFFVASGSGQAALTMPIMAPLADIAGISRQIAVLCFQLGDGLTNLVIPTSASLMGCLGVAKLSYGQWLALIWRFQLLLTIMASGVVLFAIFMGYH</sequence>
<dbReference type="Proteomes" id="UP000321124">
    <property type="component" value="Chromosome"/>
</dbReference>
<dbReference type="RefSeq" id="WP_208661706.1">
    <property type="nucleotide sequence ID" value="NZ_CP031775.2"/>
</dbReference>
<proteinExistence type="predicted"/>
<feature type="transmembrane region" description="Helical" evidence="6">
    <location>
        <begin position="12"/>
        <end position="30"/>
    </location>
</feature>
<feature type="transmembrane region" description="Helical" evidence="6">
    <location>
        <begin position="287"/>
        <end position="308"/>
    </location>
</feature>
<evidence type="ECO:0000256" key="4">
    <source>
        <dbReference type="ARBA" id="ARBA00022989"/>
    </source>
</evidence>
<reference evidence="7 8" key="1">
    <citation type="journal article" date="2019" name="Ecotoxicol. Environ. Saf.">
        <title>Microbial characterization of heavy metal resistant bacterial strains isolated from an electroplating wastewater treatment plant.</title>
        <authorList>
            <person name="Cai X."/>
            <person name="Zheng X."/>
            <person name="Zhang D."/>
            <person name="Iqbal W."/>
            <person name="Liu C."/>
            <person name="Yang B."/>
            <person name="Zhao X."/>
            <person name="Lu X."/>
            <person name="Mao Y."/>
        </authorList>
    </citation>
    <scope>NUCLEOTIDE SEQUENCE [LARGE SCALE GENOMIC DNA]</scope>
    <source>
        <strain evidence="7 8">Ni1-3</strain>
    </source>
</reference>
<keyword evidence="3 6" id="KW-0812">Transmembrane</keyword>
<keyword evidence="2" id="KW-1003">Cell membrane</keyword>
<evidence type="ECO:0000313" key="8">
    <source>
        <dbReference type="Proteomes" id="UP000321124"/>
    </source>
</evidence>
<feature type="transmembrane region" description="Helical" evidence="6">
    <location>
        <begin position="133"/>
        <end position="150"/>
    </location>
</feature>
<dbReference type="InterPro" id="IPR051679">
    <property type="entry name" value="DASS-Related_Transporters"/>
</dbReference>
<dbReference type="PANTHER" id="PTHR43652">
    <property type="entry name" value="BASIC AMINO ACID ANTIPORTER YFCC-RELATED"/>
    <property type="match status" value="1"/>
</dbReference>
<name>A0A5B8QU02_9GAMM</name>
<dbReference type="NCBIfam" id="NF008611">
    <property type="entry name" value="PRK11588.1"/>
    <property type="match status" value="1"/>
</dbReference>
<feature type="transmembrane region" description="Helical" evidence="6">
    <location>
        <begin position="94"/>
        <end position="121"/>
    </location>
</feature>
<evidence type="ECO:0000313" key="7">
    <source>
        <dbReference type="EMBL" id="QDZ89918.1"/>
    </source>
</evidence>
<dbReference type="KEGG" id="sdeo:D0436_05195"/>
<evidence type="ECO:0000256" key="2">
    <source>
        <dbReference type="ARBA" id="ARBA00022475"/>
    </source>
</evidence>
<feature type="transmembrane region" description="Helical" evidence="6">
    <location>
        <begin position="156"/>
        <end position="180"/>
    </location>
</feature>
<evidence type="ECO:0000256" key="1">
    <source>
        <dbReference type="ARBA" id="ARBA00004651"/>
    </source>
</evidence>
<dbReference type="InterPro" id="IPR018385">
    <property type="entry name" value="C4_dicarb_anaerob_car-like"/>
</dbReference>
<feature type="transmembrane region" description="Helical" evidence="6">
    <location>
        <begin position="366"/>
        <end position="391"/>
    </location>
</feature>
<feature type="transmembrane region" description="Helical" evidence="6">
    <location>
        <begin position="262"/>
        <end position="281"/>
    </location>
</feature>
<gene>
    <name evidence="7" type="primary">yfcC</name>
    <name evidence="7" type="ORF">D0436_05195</name>
</gene>
<feature type="transmembrane region" description="Helical" evidence="6">
    <location>
        <begin position="462"/>
        <end position="480"/>
    </location>
</feature>
<feature type="transmembrane region" description="Helical" evidence="6">
    <location>
        <begin position="218"/>
        <end position="236"/>
    </location>
</feature>
<comment type="subcellular location">
    <subcellularLocation>
        <location evidence="1">Cell membrane</location>
        <topology evidence="1">Multi-pass membrane protein</topology>
    </subcellularLocation>
</comment>
<dbReference type="Pfam" id="PF03606">
    <property type="entry name" value="DcuC"/>
    <property type="match status" value="1"/>
</dbReference>
<evidence type="ECO:0000256" key="5">
    <source>
        <dbReference type="ARBA" id="ARBA00023136"/>
    </source>
</evidence>